<dbReference type="GO" id="GO:0070403">
    <property type="term" value="F:NAD+ binding"/>
    <property type="evidence" value="ECO:0007669"/>
    <property type="project" value="UniProtKB-UniRule"/>
</dbReference>
<keyword evidence="10" id="KW-1185">Reference proteome</keyword>
<dbReference type="PANTHER" id="PTHR11085:SF10">
    <property type="entry name" value="NAD-DEPENDENT PROTEIN DEACYLASE SIRTUIN-5, MITOCHONDRIAL-RELATED"/>
    <property type="match status" value="1"/>
</dbReference>
<evidence type="ECO:0000256" key="6">
    <source>
        <dbReference type="HAMAP-Rule" id="MF_03160"/>
    </source>
</evidence>
<feature type="binding site" evidence="6 7">
    <location>
        <position position="152"/>
    </location>
    <ligand>
        <name>Zn(2+)</name>
        <dbReference type="ChEBI" id="CHEBI:29105"/>
    </ligand>
</feature>
<organism evidence="9 10">
    <name type="scientific">Mycena metata</name>
    <dbReference type="NCBI Taxonomy" id="1033252"/>
    <lineage>
        <taxon>Eukaryota</taxon>
        <taxon>Fungi</taxon>
        <taxon>Dikarya</taxon>
        <taxon>Basidiomycota</taxon>
        <taxon>Agaricomycotina</taxon>
        <taxon>Agaricomycetes</taxon>
        <taxon>Agaricomycetidae</taxon>
        <taxon>Agaricales</taxon>
        <taxon>Marasmiineae</taxon>
        <taxon>Mycenaceae</taxon>
        <taxon>Mycena</taxon>
    </lineage>
</organism>
<comment type="caution">
    <text evidence="9">The sequence shown here is derived from an EMBL/GenBank/DDBJ whole genome shotgun (WGS) entry which is preliminary data.</text>
</comment>
<keyword evidence="5 6" id="KW-0496">Mitochondrion</keyword>
<dbReference type="Proteomes" id="UP001215598">
    <property type="component" value="Unassembled WGS sequence"/>
</dbReference>
<feature type="binding site" evidence="6">
    <location>
        <begin position="29"/>
        <end position="48"/>
    </location>
    <ligand>
        <name>NAD(+)</name>
        <dbReference type="ChEBI" id="CHEBI:57540"/>
    </ligand>
</feature>
<dbReference type="HAMAP" id="MF_01121">
    <property type="entry name" value="Sirtuin_ClassIII"/>
    <property type="match status" value="1"/>
</dbReference>
<dbReference type="SUPFAM" id="SSF52467">
    <property type="entry name" value="DHS-like NAD/FAD-binding domain"/>
    <property type="match status" value="1"/>
</dbReference>
<name>A0AAD7JVR8_9AGAR</name>
<dbReference type="GO" id="GO:0005634">
    <property type="term" value="C:nucleus"/>
    <property type="evidence" value="ECO:0007669"/>
    <property type="project" value="TreeGrafter"/>
</dbReference>
<feature type="binding site" evidence="7">
    <location>
        <position position="157"/>
    </location>
    <ligand>
        <name>Zn(2+)</name>
        <dbReference type="ChEBI" id="CHEBI:29105"/>
    </ligand>
</feature>
<comment type="domain">
    <text evidence="6">In contrast to class I sirtuins, class III sirtuins have only weak deacetylase activity. Difference in substrate specificity is probably due to a larger hydrophobic pocket with 2 residues (Tyr-73 and Arg-76) that bind to malonylated and succinylated substrates and define the specificity.</text>
</comment>
<evidence type="ECO:0000256" key="2">
    <source>
        <dbReference type="ARBA" id="ARBA00006924"/>
    </source>
</evidence>
<dbReference type="InterPro" id="IPR026591">
    <property type="entry name" value="Sirtuin_cat_small_dom_sf"/>
</dbReference>
<evidence type="ECO:0000256" key="5">
    <source>
        <dbReference type="ARBA" id="ARBA00023128"/>
    </source>
</evidence>
<dbReference type="Pfam" id="PF02146">
    <property type="entry name" value="SIR2"/>
    <property type="match status" value="1"/>
</dbReference>
<dbReference type="AlphaFoldDB" id="A0AAD7JVR8"/>
<evidence type="ECO:0000256" key="7">
    <source>
        <dbReference type="PROSITE-ProRule" id="PRU00236"/>
    </source>
</evidence>
<feature type="active site" description="Proton acceptor" evidence="6 7">
    <location>
        <position position="144"/>
    </location>
</feature>
<comment type="cofactor">
    <cofactor evidence="6">
        <name>Zn(2+)</name>
        <dbReference type="ChEBI" id="CHEBI:29105"/>
    </cofactor>
    <text evidence="6">Binds 1 zinc ion per subunit.</text>
</comment>
<dbReference type="InterPro" id="IPR050134">
    <property type="entry name" value="NAD-dep_sirtuin_deacylases"/>
</dbReference>
<keyword evidence="4 6" id="KW-0520">NAD</keyword>
<dbReference type="GO" id="GO:0005739">
    <property type="term" value="C:mitochondrion"/>
    <property type="evidence" value="ECO:0007669"/>
    <property type="project" value="UniProtKB-SubCell"/>
</dbReference>
<comment type="subcellular location">
    <subcellularLocation>
        <location evidence="1 6">Mitochondrion</location>
    </subcellularLocation>
</comment>
<dbReference type="GO" id="GO:0036054">
    <property type="term" value="F:protein-malonyllysine demalonylase activity"/>
    <property type="evidence" value="ECO:0007669"/>
    <property type="project" value="UniProtKB-UniRule"/>
</dbReference>
<feature type="binding site" evidence="6">
    <location>
        <position position="278"/>
    </location>
    <ligand>
        <name>NAD(+)</name>
        <dbReference type="ChEBI" id="CHEBI:57540"/>
    </ligand>
</feature>
<dbReference type="InterPro" id="IPR029035">
    <property type="entry name" value="DHS-like_NAD/FAD-binding_dom"/>
</dbReference>
<feature type="binding site" evidence="6">
    <location>
        <position position="73"/>
    </location>
    <ligand>
        <name>substrate</name>
    </ligand>
</feature>
<dbReference type="PANTHER" id="PTHR11085">
    <property type="entry name" value="NAD-DEPENDENT PROTEIN DEACYLASE SIRTUIN-5, MITOCHONDRIAL-RELATED"/>
    <property type="match status" value="1"/>
</dbReference>
<protein>
    <recommendedName>
        <fullName evidence="6">NAD-dependent protein deacylase</fullName>
        <ecNumber evidence="6">2.3.1.-</ecNumber>
    </recommendedName>
    <alternativeName>
        <fullName evidence="6">Regulatory protein SIR2 homolog 5</fullName>
    </alternativeName>
</protein>
<dbReference type="EMBL" id="JARKIB010000015">
    <property type="protein sequence ID" value="KAJ7771639.1"/>
    <property type="molecule type" value="Genomic_DNA"/>
</dbReference>
<gene>
    <name evidence="9" type="ORF">B0H16DRAFT_1514191</name>
</gene>
<reference evidence="9" key="1">
    <citation type="submission" date="2023-03" db="EMBL/GenBank/DDBJ databases">
        <title>Massive genome expansion in bonnet fungi (Mycena s.s.) driven by repeated elements and novel gene families across ecological guilds.</title>
        <authorList>
            <consortium name="Lawrence Berkeley National Laboratory"/>
            <person name="Harder C.B."/>
            <person name="Miyauchi S."/>
            <person name="Viragh M."/>
            <person name="Kuo A."/>
            <person name="Thoen E."/>
            <person name="Andreopoulos B."/>
            <person name="Lu D."/>
            <person name="Skrede I."/>
            <person name="Drula E."/>
            <person name="Henrissat B."/>
            <person name="Morin E."/>
            <person name="Kohler A."/>
            <person name="Barry K."/>
            <person name="LaButti K."/>
            <person name="Morin E."/>
            <person name="Salamov A."/>
            <person name="Lipzen A."/>
            <person name="Mereny Z."/>
            <person name="Hegedus B."/>
            <person name="Baldrian P."/>
            <person name="Stursova M."/>
            <person name="Weitz H."/>
            <person name="Taylor A."/>
            <person name="Grigoriev I.V."/>
            <person name="Nagy L.G."/>
            <person name="Martin F."/>
            <person name="Kauserud H."/>
        </authorList>
    </citation>
    <scope>NUCLEOTIDE SEQUENCE</scope>
    <source>
        <strain evidence="9">CBHHK182m</strain>
    </source>
</reference>
<feature type="binding site" evidence="6">
    <location>
        <begin position="115"/>
        <end position="118"/>
    </location>
    <ligand>
        <name>NAD(+)</name>
        <dbReference type="ChEBI" id="CHEBI:57540"/>
    </ligand>
</feature>
<comment type="catalytic activity">
    <reaction evidence="6">
        <text>N(6)-glutaryl-L-lysyl-[protein] + NAD(+) + H2O = 2''-O-glutaryl-ADP-D-ribose + nicotinamide + L-lysyl-[protein]</text>
        <dbReference type="Rhea" id="RHEA:47664"/>
        <dbReference type="Rhea" id="RHEA-COMP:9752"/>
        <dbReference type="Rhea" id="RHEA-COMP:11875"/>
        <dbReference type="ChEBI" id="CHEBI:15377"/>
        <dbReference type="ChEBI" id="CHEBI:17154"/>
        <dbReference type="ChEBI" id="CHEBI:29969"/>
        <dbReference type="ChEBI" id="CHEBI:57540"/>
        <dbReference type="ChEBI" id="CHEBI:87828"/>
        <dbReference type="ChEBI" id="CHEBI:87829"/>
    </reaction>
</comment>
<evidence type="ECO:0000256" key="3">
    <source>
        <dbReference type="ARBA" id="ARBA00022679"/>
    </source>
</evidence>
<comment type="catalytic activity">
    <reaction evidence="6">
        <text>N(6)-succinyl-L-lysyl-[protein] + NAD(+) + H2O = 2''-O-succinyl-ADP-D-ribose + nicotinamide + L-lysyl-[protein]</text>
        <dbReference type="Rhea" id="RHEA:47668"/>
        <dbReference type="Rhea" id="RHEA-COMP:9752"/>
        <dbReference type="Rhea" id="RHEA-COMP:11877"/>
        <dbReference type="ChEBI" id="CHEBI:15377"/>
        <dbReference type="ChEBI" id="CHEBI:17154"/>
        <dbReference type="ChEBI" id="CHEBI:29969"/>
        <dbReference type="ChEBI" id="CHEBI:57540"/>
        <dbReference type="ChEBI" id="CHEBI:87830"/>
        <dbReference type="ChEBI" id="CHEBI:87832"/>
    </reaction>
</comment>
<feature type="binding site" evidence="6 7">
    <location>
        <position position="196"/>
    </location>
    <ligand>
        <name>Zn(2+)</name>
        <dbReference type="ChEBI" id="CHEBI:29105"/>
    </ligand>
</feature>
<dbReference type="CDD" id="cd01412">
    <property type="entry name" value="SIRT5_Af1_CobB"/>
    <property type="match status" value="1"/>
</dbReference>
<feature type="binding site" evidence="6">
    <location>
        <position position="76"/>
    </location>
    <ligand>
        <name>substrate</name>
    </ligand>
</feature>
<comment type="similarity">
    <text evidence="6">Belongs to the sirtuin family. Class III subfamily.</text>
</comment>
<dbReference type="PROSITE" id="PS50305">
    <property type="entry name" value="SIRTUIN"/>
    <property type="match status" value="1"/>
</dbReference>
<comment type="function">
    <text evidence="6">NAD-dependent lysine demalonylase, desuccinylase and deglutarylase that specifically removes malonyl, succinyl and glutaryl groups on target proteins. Has weak NAD-dependent protein deacetylase activity; however this activity may not be physiologically relevant in vivo.</text>
</comment>
<evidence type="ECO:0000313" key="10">
    <source>
        <dbReference type="Proteomes" id="UP001215598"/>
    </source>
</evidence>
<feature type="domain" description="Deacetylase sirtuin-type" evidence="8">
    <location>
        <begin position="4"/>
        <end position="298"/>
    </location>
</feature>
<evidence type="ECO:0000256" key="4">
    <source>
        <dbReference type="ARBA" id="ARBA00023027"/>
    </source>
</evidence>
<dbReference type="Gene3D" id="3.40.50.1220">
    <property type="entry name" value="TPP-binding domain"/>
    <property type="match status" value="1"/>
</dbReference>
<dbReference type="EC" id="2.3.1.-" evidence="6"/>
<keyword evidence="6 7" id="KW-0862">Zinc</keyword>
<feature type="binding site" evidence="7">
    <location>
        <position position="199"/>
    </location>
    <ligand>
        <name>Zn(2+)</name>
        <dbReference type="ChEBI" id="CHEBI:29105"/>
    </ligand>
</feature>
<dbReference type="InterPro" id="IPR027546">
    <property type="entry name" value="Sirtuin_class_III"/>
</dbReference>
<sequence length="299" mass="31958">MSGAQTQSTNMAEFQQLLRSSKNIIAVCGAGLSAASGIPTFRGAGGMWRKYDAMSLATPEAFAQNPSLVWQFYHYRRESAGKAEPNAAHTALALLSIPSQRKGVAPDATFSIITQNVDGLSVKAMDKVLEKHSNKGLSPLMEMHGRIFDVQCTSKWCKRVEYNTSSPICPALAGTEDAVAAGSLDLDIPVADLPRCSKCKALARPGVVWFGEQPKELDTIAKLVKAADLCLVVGTSSTVYPAAQYAEMVQEHGGKVAVFNLERSAGDTEADFLFLGPCEKTLPEALGLAFAVESVGRKE</sequence>
<dbReference type="Gene3D" id="3.30.1600.10">
    <property type="entry name" value="SIR2/SIRT2 'Small Domain"/>
    <property type="match status" value="1"/>
</dbReference>
<dbReference type="GO" id="GO:0017136">
    <property type="term" value="F:histone deacetylase activity, NAD-dependent"/>
    <property type="evidence" value="ECO:0007669"/>
    <property type="project" value="TreeGrafter"/>
</dbReference>
<evidence type="ECO:0000256" key="1">
    <source>
        <dbReference type="ARBA" id="ARBA00004173"/>
    </source>
</evidence>
<keyword evidence="3 6" id="KW-0808">Transferase</keyword>
<proteinExistence type="inferred from homology"/>
<keyword evidence="6 7" id="KW-0479">Metal-binding</keyword>
<evidence type="ECO:0000313" key="9">
    <source>
        <dbReference type="EMBL" id="KAJ7771639.1"/>
    </source>
</evidence>
<dbReference type="GO" id="GO:0036055">
    <property type="term" value="F:protein-succinyllysine desuccinylase activity"/>
    <property type="evidence" value="ECO:0007669"/>
    <property type="project" value="UniProtKB-UniRule"/>
</dbReference>
<dbReference type="GO" id="GO:0008270">
    <property type="term" value="F:zinc ion binding"/>
    <property type="evidence" value="ECO:0007669"/>
    <property type="project" value="UniProtKB-UniRule"/>
</dbReference>
<feature type="binding site" evidence="6">
    <location>
        <begin position="260"/>
        <end position="262"/>
    </location>
    <ligand>
        <name>NAD(+)</name>
        <dbReference type="ChEBI" id="CHEBI:57540"/>
    </ligand>
</feature>
<comment type="catalytic activity">
    <reaction evidence="6">
        <text>N(6)-malonyl-L-lysyl-[protein] + NAD(+) + H2O = 2''-O-malonyl-ADP-D-ribose + nicotinamide + L-lysyl-[protein]</text>
        <dbReference type="Rhea" id="RHEA:47672"/>
        <dbReference type="Rhea" id="RHEA-COMP:9752"/>
        <dbReference type="Rhea" id="RHEA-COMP:11878"/>
        <dbReference type="ChEBI" id="CHEBI:15377"/>
        <dbReference type="ChEBI" id="CHEBI:17154"/>
        <dbReference type="ChEBI" id="CHEBI:29969"/>
        <dbReference type="ChEBI" id="CHEBI:57540"/>
        <dbReference type="ChEBI" id="CHEBI:87831"/>
        <dbReference type="ChEBI" id="CHEBI:87833"/>
    </reaction>
</comment>
<comment type="caution">
    <text evidence="6">Lacks conserved residue(s) required for the propagation of feature annotation.</text>
</comment>
<evidence type="ECO:0000259" key="8">
    <source>
        <dbReference type="PROSITE" id="PS50305"/>
    </source>
</evidence>
<dbReference type="InterPro" id="IPR003000">
    <property type="entry name" value="Sirtuin"/>
</dbReference>
<accession>A0AAD7JVR8</accession>
<dbReference type="InterPro" id="IPR026590">
    <property type="entry name" value="Ssirtuin_cat_dom"/>
</dbReference>
<feature type="binding site" evidence="6">
    <location>
        <begin position="234"/>
        <end position="236"/>
    </location>
    <ligand>
        <name>NAD(+)</name>
        <dbReference type="ChEBI" id="CHEBI:57540"/>
    </ligand>
</feature>
<comment type="similarity">
    <text evidence="2">Belongs to the sirtuin family. Class I subfamily.</text>
</comment>